<dbReference type="Proteomes" id="UP000422569">
    <property type="component" value="Chromosome"/>
</dbReference>
<dbReference type="InterPro" id="IPR002477">
    <property type="entry name" value="Peptidoglycan-bd-like"/>
</dbReference>
<gene>
    <name evidence="2" type="ORF">F7D14_08470</name>
</gene>
<dbReference type="EMBL" id="CP044331">
    <property type="protein sequence ID" value="QGM99622.1"/>
    <property type="molecule type" value="Genomic_DNA"/>
</dbReference>
<feature type="domain" description="Peptidoglycan binding-like" evidence="1">
    <location>
        <begin position="41"/>
        <end position="97"/>
    </location>
</feature>
<dbReference type="Gene3D" id="1.10.101.10">
    <property type="entry name" value="PGBD-like superfamily/PGBD"/>
    <property type="match status" value="1"/>
</dbReference>
<dbReference type="AlphaFoldDB" id="A0A6B8MCW9"/>
<keyword evidence="3" id="KW-1185">Reference proteome</keyword>
<evidence type="ECO:0000313" key="2">
    <source>
        <dbReference type="EMBL" id="QGM99622.1"/>
    </source>
</evidence>
<accession>A0A6B8MCW9</accession>
<sequence length="278" mass="28572">MRETPSVASDDLLALLSQLLARQGFAAGSGSELPTLKMGDSGDEVKRLQDLLNGLQYYTGGTDGKFGKLTRSAVAIFQLDNNLPVTGVADASTWAALVNGTARPLPDQRVSLTPDDLRKLGSKTVQNADWVRILGWITGALGVGGLGKSGACALDATNAVCGAAPTSTTASTVDTLLQSLQALRAVPGIAADPNVNQSLDTLLQILQKAAPAKPAAQTAAGGLFDAILPWVNALLPAGTTGSLAALAIGAAVHFFSSNIIQQRVNDQRSGMNIGPKTM</sequence>
<protein>
    <submittedName>
        <fullName evidence="2">Peptidoglycan-binding protein</fullName>
    </submittedName>
</protein>
<evidence type="ECO:0000259" key="1">
    <source>
        <dbReference type="Pfam" id="PF01471"/>
    </source>
</evidence>
<dbReference type="SUPFAM" id="SSF47090">
    <property type="entry name" value="PGBD-like"/>
    <property type="match status" value="1"/>
</dbReference>
<dbReference type="InterPro" id="IPR036365">
    <property type="entry name" value="PGBD-like_sf"/>
</dbReference>
<evidence type="ECO:0000313" key="3">
    <source>
        <dbReference type="Proteomes" id="UP000422569"/>
    </source>
</evidence>
<dbReference type="InterPro" id="IPR036366">
    <property type="entry name" value="PGBDSf"/>
</dbReference>
<dbReference type="KEGG" id="mpar:F7D14_08470"/>
<dbReference type="Pfam" id="PF01471">
    <property type="entry name" value="PG_binding_1"/>
    <property type="match status" value="1"/>
</dbReference>
<reference evidence="2 3" key="1">
    <citation type="submission" date="2019-09" db="EMBL/GenBank/DDBJ databases">
        <title>Isolation and complete genome sequencing of Methylocystis species.</title>
        <authorList>
            <person name="Rumah B.L."/>
            <person name="Stead C.E."/>
            <person name="Stevens B.C."/>
            <person name="Minton N.P."/>
            <person name="Grosse-Honebrink A."/>
            <person name="Zhang Y."/>
        </authorList>
    </citation>
    <scope>NUCLEOTIDE SEQUENCE [LARGE SCALE GENOMIC DNA]</scope>
    <source>
        <strain evidence="2 3">BRCS2</strain>
    </source>
</reference>
<name>A0A6B8MCW9_9HYPH</name>
<organism evidence="2 3">
    <name type="scientific">Methylocystis parvus</name>
    <dbReference type="NCBI Taxonomy" id="134"/>
    <lineage>
        <taxon>Bacteria</taxon>
        <taxon>Pseudomonadati</taxon>
        <taxon>Pseudomonadota</taxon>
        <taxon>Alphaproteobacteria</taxon>
        <taxon>Hyphomicrobiales</taxon>
        <taxon>Methylocystaceae</taxon>
        <taxon>Methylocystis</taxon>
    </lineage>
</organism>
<proteinExistence type="predicted"/>